<accession>A0ACD1BGI9</accession>
<keyword evidence="2" id="KW-1185">Reference proteome</keyword>
<dbReference type="EMBL" id="CP051756">
    <property type="protein sequence ID" value="QPJ86681.1"/>
    <property type="molecule type" value="Genomic_DNA"/>
</dbReference>
<dbReference type="Proteomes" id="UP000594603">
    <property type="component" value="Plasmid p2"/>
</dbReference>
<evidence type="ECO:0000313" key="1">
    <source>
        <dbReference type="EMBL" id="QPJ86681.1"/>
    </source>
</evidence>
<sequence>MDLSTVKDFLKVDFEDDDSYILFLIDVAKEYITDSLGFYDNTRQKQKYLLLTLIQDMYNNRSYTVKEDEKTRLIIRSIVLQEQLN</sequence>
<name>A0ACD1BGI9_9CLOT</name>
<gene>
    <name evidence="1" type="ORF">HH195_11965</name>
</gene>
<organism evidence="1 2">
    <name type="scientific">Candidatus Sarcina troglodytae</name>
    <dbReference type="NCBI Taxonomy" id="2726954"/>
    <lineage>
        <taxon>Bacteria</taxon>
        <taxon>Bacillati</taxon>
        <taxon>Bacillota</taxon>
        <taxon>Clostridia</taxon>
        <taxon>Eubacteriales</taxon>
        <taxon>Clostridiaceae</taxon>
        <taxon>Sarcina</taxon>
    </lineage>
</organism>
<evidence type="ECO:0000313" key="2">
    <source>
        <dbReference type="Proteomes" id="UP000594603"/>
    </source>
</evidence>
<protein>
    <submittedName>
        <fullName evidence="1">Phage gp6-like head-tail connector protein</fullName>
    </submittedName>
</protein>
<geneLocation type="plasmid" evidence="1 2">
    <name>p2</name>
</geneLocation>
<reference evidence="1" key="1">
    <citation type="submission" date="2020-04" db="EMBL/GenBank/DDBJ databases">
        <title>A novel bacterium ('Candidatus Sarcina troglodytae' sp. nov.) linked to a protracted, uniformly lethal epizootic among sanctuary western chimpanzees (Pan troglodytes verus) in Sierra Leone.</title>
        <authorList>
            <person name="Owens L.A."/>
            <person name="Colitti B."/>
            <person name="Hirji I."/>
            <person name="Pizaro A."/>
            <person name="Jaffe J.E."/>
            <person name="Moittie S."/>
            <person name="Bishop-Lilly K.A."/>
            <person name="Estrella L.A."/>
            <person name="Voegtly L.J."/>
            <person name="Kuhn J.H."/>
            <person name="Suen G."/>
            <person name="Deblois C.L."/>
            <person name="Dunn C."/>
            <person name="Juan-Salles C."/>
            <person name="Goldberg T.L."/>
        </authorList>
    </citation>
    <scope>NUCLEOTIDE SEQUENCE</scope>
    <source>
        <strain evidence="1">JB2</strain>
    </source>
</reference>
<keyword evidence="1" id="KW-0614">Plasmid</keyword>
<proteinExistence type="predicted"/>